<sequence length="390" mass="44374">MRDNVFYVVCLCVGVLVACVISTAILASAIKQELNDMRVQGQCISEKINAGVERRDIKLIGSTDCEEPRMNGNLLNIIRIIPTHVSDLVFADNTLCHRLIQKVDTVSSRRLVLLCTSGTSNNSQIIVCCNCPLGTSIKGTYLGKDERHLGIETMKGNLVNIVTCVINTNPSGPENRYCKKMRIYTEDTLYGDPLCNVPTYTKYPEYIIECHYCPLAVLPFKCYQCKDWNMGNNLIEILRQLTDKPIMEETGKSTMCEDVNYASSNELDLCHKMGRLVRELHFGEFTHITWLCEEDQLNECNCYNCPLGNLLPIMALLSKNHWWHSPPKYDLCDQLFKDWSCSDVAECDSCPLDNFKPQEDSLLWVIYKEHISETQPITNPIHNGVQKKRI</sequence>
<gene>
    <name evidence="2" type="ORF">FF38_10503</name>
</gene>
<evidence type="ECO:0000313" key="3">
    <source>
        <dbReference type="Proteomes" id="UP000037069"/>
    </source>
</evidence>
<reference evidence="2 3" key="1">
    <citation type="journal article" date="2015" name="Nat. Commun.">
        <title>Lucilia cuprina genome unlocks parasitic fly biology to underpin future interventions.</title>
        <authorList>
            <person name="Anstead C.A."/>
            <person name="Korhonen P.K."/>
            <person name="Young N.D."/>
            <person name="Hall R.S."/>
            <person name="Jex A.R."/>
            <person name="Murali S.C."/>
            <person name="Hughes D.S."/>
            <person name="Lee S.F."/>
            <person name="Perry T."/>
            <person name="Stroehlein A.J."/>
            <person name="Ansell B.R."/>
            <person name="Breugelmans B."/>
            <person name="Hofmann A."/>
            <person name="Qu J."/>
            <person name="Dugan S."/>
            <person name="Lee S.L."/>
            <person name="Chao H."/>
            <person name="Dinh H."/>
            <person name="Han Y."/>
            <person name="Doddapaneni H.V."/>
            <person name="Worley K.C."/>
            <person name="Muzny D.M."/>
            <person name="Ioannidis P."/>
            <person name="Waterhouse R.M."/>
            <person name="Zdobnov E.M."/>
            <person name="James P.J."/>
            <person name="Bagnall N.H."/>
            <person name="Kotze A.C."/>
            <person name="Gibbs R.A."/>
            <person name="Richards S."/>
            <person name="Batterham P."/>
            <person name="Gasser R.B."/>
        </authorList>
    </citation>
    <scope>NUCLEOTIDE SEQUENCE [LARGE SCALE GENOMIC DNA]</scope>
    <source>
        <strain evidence="2 3">LS</strain>
        <tissue evidence="2">Full body</tissue>
    </source>
</reference>
<evidence type="ECO:0000256" key="1">
    <source>
        <dbReference type="SAM" id="Phobius"/>
    </source>
</evidence>
<keyword evidence="3" id="KW-1185">Reference proteome</keyword>
<comment type="caution">
    <text evidence="2">The sequence shown here is derived from an EMBL/GenBank/DDBJ whole genome shotgun (WGS) entry which is preliminary data.</text>
</comment>
<evidence type="ECO:0000313" key="2">
    <source>
        <dbReference type="EMBL" id="KNC30483.1"/>
    </source>
</evidence>
<organism evidence="2 3">
    <name type="scientific">Lucilia cuprina</name>
    <name type="common">Green bottle fly</name>
    <name type="synonym">Australian sheep blowfly</name>
    <dbReference type="NCBI Taxonomy" id="7375"/>
    <lineage>
        <taxon>Eukaryota</taxon>
        <taxon>Metazoa</taxon>
        <taxon>Ecdysozoa</taxon>
        <taxon>Arthropoda</taxon>
        <taxon>Hexapoda</taxon>
        <taxon>Insecta</taxon>
        <taxon>Pterygota</taxon>
        <taxon>Neoptera</taxon>
        <taxon>Endopterygota</taxon>
        <taxon>Diptera</taxon>
        <taxon>Brachycera</taxon>
        <taxon>Muscomorpha</taxon>
        <taxon>Oestroidea</taxon>
        <taxon>Calliphoridae</taxon>
        <taxon>Luciliinae</taxon>
        <taxon>Lucilia</taxon>
    </lineage>
</organism>
<protein>
    <submittedName>
        <fullName evidence="2">Uncharacterized protein</fullName>
    </submittedName>
</protein>
<dbReference type="AlphaFoldDB" id="A0A0L0CDL0"/>
<proteinExistence type="predicted"/>
<dbReference type="EMBL" id="JRES01000511">
    <property type="protein sequence ID" value="KNC30483.1"/>
    <property type="molecule type" value="Genomic_DNA"/>
</dbReference>
<keyword evidence="1" id="KW-1133">Transmembrane helix</keyword>
<dbReference type="PROSITE" id="PS51257">
    <property type="entry name" value="PROKAR_LIPOPROTEIN"/>
    <property type="match status" value="1"/>
</dbReference>
<name>A0A0L0CDL0_LUCCU</name>
<keyword evidence="1" id="KW-0812">Transmembrane</keyword>
<accession>A0A0L0CDL0</accession>
<dbReference type="Proteomes" id="UP000037069">
    <property type="component" value="Unassembled WGS sequence"/>
</dbReference>
<feature type="transmembrane region" description="Helical" evidence="1">
    <location>
        <begin position="6"/>
        <end position="30"/>
    </location>
</feature>
<keyword evidence="1" id="KW-0472">Membrane</keyword>